<dbReference type="OrthoDB" id="7365539at2"/>
<dbReference type="STRING" id="1385369.N825_25260"/>
<protein>
    <recommendedName>
        <fullName evidence="3">DNA-binding protein</fullName>
    </recommendedName>
</protein>
<reference evidence="1 2" key="1">
    <citation type="submission" date="2013-08" db="EMBL/GenBank/DDBJ databases">
        <title>The genome sequence of Skermanella stibiiresistens.</title>
        <authorList>
            <person name="Zhu W."/>
            <person name="Wang G."/>
        </authorList>
    </citation>
    <scope>NUCLEOTIDE SEQUENCE [LARGE SCALE GENOMIC DNA]</scope>
    <source>
        <strain evidence="1 2">SB22</strain>
    </source>
</reference>
<dbReference type="Proteomes" id="UP000019486">
    <property type="component" value="Unassembled WGS sequence"/>
</dbReference>
<gene>
    <name evidence="1" type="ORF">N825_25260</name>
</gene>
<dbReference type="EMBL" id="AVFL01000036">
    <property type="protein sequence ID" value="EWY36745.1"/>
    <property type="molecule type" value="Genomic_DNA"/>
</dbReference>
<keyword evidence="2" id="KW-1185">Reference proteome</keyword>
<dbReference type="AlphaFoldDB" id="W9GS82"/>
<evidence type="ECO:0000313" key="2">
    <source>
        <dbReference type="Proteomes" id="UP000019486"/>
    </source>
</evidence>
<evidence type="ECO:0000313" key="1">
    <source>
        <dbReference type="EMBL" id="EWY36745.1"/>
    </source>
</evidence>
<accession>W9GS82</accession>
<comment type="caution">
    <text evidence="1">The sequence shown here is derived from an EMBL/GenBank/DDBJ whole genome shotgun (WGS) entry which is preliminary data.</text>
</comment>
<proteinExistence type="predicted"/>
<sequence length="93" mass="9717">MSAGITTAPTPSSAAATPPAPLAIDLLTGAEAIGAYLGWPKRRVYLLVDLAKRGETSLPIWSEPGVGICARKSQLDAYFAARAESAGTLPRHR</sequence>
<name>W9GS82_9PROT</name>
<dbReference type="RefSeq" id="WP_037460035.1">
    <property type="nucleotide sequence ID" value="NZ_AVFL01000036.1"/>
</dbReference>
<organism evidence="1 2">
    <name type="scientific">Skermanella stibiiresistens SB22</name>
    <dbReference type="NCBI Taxonomy" id="1385369"/>
    <lineage>
        <taxon>Bacteria</taxon>
        <taxon>Pseudomonadati</taxon>
        <taxon>Pseudomonadota</taxon>
        <taxon>Alphaproteobacteria</taxon>
        <taxon>Rhodospirillales</taxon>
        <taxon>Azospirillaceae</taxon>
        <taxon>Skermanella</taxon>
    </lineage>
</organism>
<evidence type="ECO:0008006" key="3">
    <source>
        <dbReference type="Google" id="ProtNLM"/>
    </source>
</evidence>